<sequence>MANDAYFFAWEEGRRHSFYFSRARFPLFVSAGEDYLVEPDGPDHCRFTWRVGITPTVMGRAGAPLSKRLFRSYFRDTGRYFDAAQSLHTR</sequence>
<comment type="caution">
    <text evidence="1">The sequence shown here is derived from an EMBL/GenBank/DDBJ whole genome shotgun (WGS) entry which is preliminary data.</text>
</comment>
<dbReference type="EMBL" id="JAVRFJ010000042">
    <property type="protein sequence ID" value="MDT0572781.1"/>
    <property type="molecule type" value="Genomic_DNA"/>
</dbReference>
<protein>
    <submittedName>
        <fullName evidence="1">Uncharacterized protein</fullName>
    </submittedName>
</protein>
<dbReference type="Proteomes" id="UP001180737">
    <property type="component" value="Unassembled WGS sequence"/>
</dbReference>
<gene>
    <name evidence="1" type="ORF">RM704_35870</name>
</gene>
<dbReference type="SUPFAM" id="SSF55961">
    <property type="entry name" value="Bet v1-like"/>
    <property type="match status" value="1"/>
</dbReference>
<accession>A0ABU2Z9A3</accession>
<evidence type="ECO:0000313" key="1">
    <source>
        <dbReference type="EMBL" id="MDT0572781.1"/>
    </source>
</evidence>
<proteinExistence type="predicted"/>
<name>A0ABU2Z9A3_9ACTN</name>
<keyword evidence="2" id="KW-1185">Reference proteome</keyword>
<dbReference type="RefSeq" id="WP_052145864.1">
    <property type="nucleotide sequence ID" value="NZ_JAVRFJ010000042.1"/>
</dbReference>
<evidence type="ECO:0000313" key="2">
    <source>
        <dbReference type="Proteomes" id="UP001180737"/>
    </source>
</evidence>
<organism evidence="1 2">
    <name type="scientific">Streptomyces gottesmaniae</name>
    <dbReference type="NCBI Taxonomy" id="3075518"/>
    <lineage>
        <taxon>Bacteria</taxon>
        <taxon>Bacillati</taxon>
        <taxon>Actinomycetota</taxon>
        <taxon>Actinomycetes</taxon>
        <taxon>Kitasatosporales</taxon>
        <taxon>Streptomycetaceae</taxon>
        <taxon>Streptomyces</taxon>
    </lineage>
</organism>
<reference evidence="1" key="1">
    <citation type="submission" date="2024-05" db="EMBL/GenBank/DDBJ databases">
        <title>30 novel species of actinomycetes from the DSMZ collection.</title>
        <authorList>
            <person name="Nouioui I."/>
        </authorList>
    </citation>
    <scope>NUCLEOTIDE SEQUENCE</scope>
    <source>
        <strain evidence="1">DSM 3412</strain>
    </source>
</reference>